<name>A0A1X7KTU3_9FLAO</name>
<reference evidence="2" key="1">
    <citation type="submission" date="2017-04" db="EMBL/GenBank/DDBJ databases">
        <authorList>
            <person name="Varghese N."/>
            <person name="Submissions S."/>
        </authorList>
    </citation>
    <scope>NUCLEOTIDE SEQUENCE [LARGE SCALE GENOMIC DNA]</scope>
    <source>
        <strain evidence="2">DSM 19835</strain>
    </source>
</reference>
<dbReference type="AlphaFoldDB" id="A0A1X7KTU3"/>
<evidence type="ECO:0000313" key="1">
    <source>
        <dbReference type="EMBL" id="SMG44960.1"/>
    </source>
</evidence>
<dbReference type="EMBL" id="FXAO01000007">
    <property type="protein sequence ID" value="SMG44960.1"/>
    <property type="molecule type" value="Genomic_DNA"/>
</dbReference>
<accession>A0A1X7KTU3</accession>
<proteinExistence type="predicted"/>
<evidence type="ECO:0000313" key="2">
    <source>
        <dbReference type="Proteomes" id="UP000193420"/>
    </source>
</evidence>
<sequence>MKNYHLYFYLLLVLTTCTKPKNVQISGAFYPDSTDHIYIYALNYFTNNDGDLIIDSINIQADKSFFYALRQELPKLLYLSTTKVTPPTVKFLKDHPEAYYFSFCSNYYSNGVYLYSDPGNSISINWIKNDGSKDSIIYGSTNGDTQQFLRDFYVKVGNEEFDEELRIDGGFKKLNPKKAFELIHLAKEKMKVYACDKMPQNASTRFKNYIGTEIELGSLNQFLNWYEYVYSENLAKDFKSKSLPKLYTDCYENAILKNWDTNSIEFYKFVEKYITFKINLEKGSFKEYYSSEDLKTQQAANLPNENIRNLYLSKYR</sequence>
<organism evidence="1 2">
    <name type="scientific">Arenibacter troitsensis</name>
    <dbReference type="NCBI Taxonomy" id="188872"/>
    <lineage>
        <taxon>Bacteria</taxon>
        <taxon>Pseudomonadati</taxon>
        <taxon>Bacteroidota</taxon>
        <taxon>Flavobacteriia</taxon>
        <taxon>Flavobacteriales</taxon>
        <taxon>Flavobacteriaceae</taxon>
        <taxon>Arenibacter</taxon>
    </lineage>
</organism>
<dbReference type="RefSeq" id="WP_085500098.1">
    <property type="nucleotide sequence ID" value="NZ_FXAO01000007.1"/>
</dbReference>
<gene>
    <name evidence="1" type="ORF">SAMN03080602_03388</name>
</gene>
<protein>
    <submittedName>
        <fullName evidence="1">Uncharacterized protein</fullName>
    </submittedName>
</protein>
<dbReference type="OrthoDB" id="1407790at2"/>
<keyword evidence="2" id="KW-1185">Reference proteome</keyword>
<dbReference type="Proteomes" id="UP000193420">
    <property type="component" value="Unassembled WGS sequence"/>
</dbReference>